<organism evidence="3 4">
    <name type="scientific">Tanacetum coccineum</name>
    <dbReference type="NCBI Taxonomy" id="301880"/>
    <lineage>
        <taxon>Eukaryota</taxon>
        <taxon>Viridiplantae</taxon>
        <taxon>Streptophyta</taxon>
        <taxon>Embryophyta</taxon>
        <taxon>Tracheophyta</taxon>
        <taxon>Spermatophyta</taxon>
        <taxon>Magnoliopsida</taxon>
        <taxon>eudicotyledons</taxon>
        <taxon>Gunneridae</taxon>
        <taxon>Pentapetalae</taxon>
        <taxon>asterids</taxon>
        <taxon>campanulids</taxon>
        <taxon>Asterales</taxon>
        <taxon>Asteraceae</taxon>
        <taxon>Asteroideae</taxon>
        <taxon>Anthemideae</taxon>
        <taxon>Anthemidinae</taxon>
        <taxon>Tanacetum</taxon>
    </lineage>
</organism>
<dbReference type="Proteomes" id="UP001151760">
    <property type="component" value="Unassembled WGS sequence"/>
</dbReference>
<sequence length="521" mass="59396">MLGYSTSSKGFRVYNRVTRKVQDCLHVDFLENQENQKGKGPDWMFDLELLTPSMNYIPVRKENYADSGGQESTYDDVEDLDDQQFIVHGPSINAVQNKHSEERTADKEVPLSSEEQALHDELVSLMHQESIAKVHNDAQRNAFEKEKRRIALEKGKECVNSTFTLSTANTPSQSTGNTPTDSDDDVPKDGVFSTLLYDENTDKEEDDQVLFSRIKHGLVAQGYRQEDGVDYDVKFLHQWMSKVHFYMANITEEVYCKKPPGFMWMILFVDLLAFYGEGFLKISYAKGIQDEFNGQSDYDWGNSMLDDLLQETVSISSVGRPRFLANARNKLLWLFIYKGEYYSSWNVVVLRGITALAAEVAHSESYSFLGLKVLKGCSRVPLLKKLKKRGMKQKKKVSSVKLGRNKDEDAVVAVTPDLERKSDETEQVIIEEEKDTSDVKSGDTEELDLERIQKLKKREPEEQFKDDEFLADIPLNISRPRGLSIPGPMQSQPQQPTQTTDPKEKGKGILVEEPKKKKLNL</sequence>
<name>A0ABQ5IJI9_9ASTR</name>
<accession>A0ABQ5IJI9</accession>
<evidence type="ECO:0000313" key="4">
    <source>
        <dbReference type="Proteomes" id="UP001151760"/>
    </source>
</evidence>
<feature type="region of interest" description="Disordered" evidence="1">
    <location>
        <begin position="163"/>
        <end position="187"/>
    </location>
</feature>
<evidence type="ECO:0000256" key="1">
    <source>
        <dbReference type="SAM" id="MobiDB-lite"/>
    </source>
</evidence>
<feature type="compositionally biased region" description="Basic and acidic residues" evidence="1">
    <location>
        <begin position="453"/>
        <end position="468"/>
    </location>
</feature>
<protein>
    <recommendedName>
        <fullName evidence="2">Retroviral polymerase SH3-like domain-containing protein</fullName>
    </recommendedName>
</protein>
<evidence type="ECO:0000259" key="2">
    <source>
        <dbReference type="Pfam" id="PF25597"/>
    </source>
</evidence>
<feature type="region of interest" description="Disordered" evidence="1">
    <location>
        <begin position="453"/>
        <end position="521"/>
    </location>
</feature>
<gene>
    <name evidence="3" type="ORF">Tco_1110193</name>
</gene>
<dbReference type="EMBL" id="BQNB010020808">
    <property type="protein sequence ID" value="GJT99854.1"/>
    <property type="molecule type" value="Genomic_DNA"/>
</dbReference>
<comment type="caution">
    <text evidence="3">The sequence shown here is derived from an EMBL/GenBank/DDBJ whole genome shotgun (WGS) entry which is preliminary data.</text>
</comment>
<feature type="compositionally biased region" description="Polar residues" evidence="1">
    <location>
        <begin position="163"/>
        <end position="180"/>
    </location>
</feature>
<keyword evidence="4" id="KW-1185">Reference proteome</keyword>
<reference evidence="3" key="1">
    <citation type="journal article" date="2022" name="Int. J. Mol. Sci.">
        <title>Draft Genome of Tanacetum Coccineum: Genomic Comparison of Closely Related Tanacetum-Family Plants.</title>
        <authorList>
            <person name="Yamashiro T."/>
            <person name="Shiraishi A."/>
            <person name="Nakayama K."/>
            <person name="Satake H."/>
        </authorList>
    </citation>
    <scope>NUCLEOTIDE SEQUENCE</scope>
</reference>
<dbReference type="InterPro" id="IPR057670">
    <property type="entry name" value="SH3_retrovirus"/>
</dbReference>
<feature type="compositionally biased region" description="Basic and acidic residues" evidence="1">
    <location>
        <begin position="501"/>
        <end position="515"/>
    </location>
</feature>
<proteinExistence type="predicted"/>
<feature type="compositionally biased region" description="Low complexity" evidence="1">
    <location>
        <begin position="486"/>
        <end position="500"/>
    </location>
</feature>
<feature type="domain" description="Retroviral polymerase SH3-like" evidence="2">
    <location>
        <begin position="1"/>
        <end position="37"/>
    </location>
</feature>
<dbReference type="Pfam" id="PF25597">
    <property type="entry name" value="SH3_retrovirus"/>
    <property type="match status" value="1"/>
</dbReference>
<reference evidence="3" key="2">
    <citation type="submission" date="2022-01" db="EMBL/GenBank/DDBJ databases">
        <authorList>
            <person name="Yamashiro T."/>
            <person name="Shiraishi A."/>
            <person name="Satake H."/>
            <person name="Nakayama K."/>
        </authorList>
    </citation>
    <scope>NUCLEOTIDE SEQUENCE</scope>
</reference>
<evidence type="ECO:0000313" key="3">
    <source>
        <dbReference type="EMBL" id="GJT99854.1"/>
    </source>
</evidence>